<proteinExistence type="predicted"/>
<dbReference type="RefSeq" id="WP_027097413.1">
    <property type="nucleotide sequence ID" value="NZ_CABJAZ010000004.1"/>
</dbReference>
<dbReference type="eggNOG" id="COG0663">
    <property type="taxonomic scope" value="Bacteria"/>
</dbReference>
<accession>A0A174WR44</accession>
<dbReference type="AlphaFoldDB" id="A0A174WR44"/>
<reference evidence="1 2" key="1">
    <citation type="submission" date="2016-06" db="EMBL/GenBank/DDBJ databases">
        <authorList>
            <person name="Kjaerup R.B."/>
            <person name="Dalgaard T.S."/>
            <person name="Juul-Madsen H.R."/>
        </authorList>
    </citation>
    <scope>NUCLEOTIDE SEQUENCE [LARGE SCALE GENOMIC DNA]</scope>
    <source>
        <strain evidence="1 2">373-A1</strain>
    </source>
</reference>
<dbReference type="OrthoDB" id="9803036at2"/>
<dbReference type="EMBL" id="MAPZ01000016">
    <property type="protein sequence ID" value="OBY11144.1"/>
    <property type="molecule type" value="Genomic_DNA"/>
</dbReference>
<dbReference type="PANTHER" id="PTHR13061">
    <property type="entry name" value="DYNACTIN SUBUNIT P25"/>
    <property type="match status" value="1"/>
</dbReference>
<organism evidence="1 2">
    <name type="scientific">Clostridium paraputrificum</name>
    <dbReference type="NCBI Taxonomy" id="29363"/>
    <lineage>
        <taxon>Bacteria</taxon>
        <taxon>Bacillati</taxon>
        <taxon>Bacillota</taxon>
        <taxon>Clostridia</taxon>
        <taxon>Eubacteriales</taxon>
        <taxon>Clostridiaceae</taxon>
        <taxon>Clostridium</taxon>
    </lineage>
</organism>
<dbReference type="Proteomes" id="UP000092714">
    <property type="component" value="Unassembled WGS sequence"/>
</dbReference>
<evidence type="ECO:0000313" key="1">
    <source>
        <dbReference type="EMBL" id="OBY11144.1"/>
    </source>
</evidence>
<dbReference type="CDD" id="cd04645">
    <property type="entry name" value="LbH_gamma_CA_like"/>
    <property type="match status" value="1"/>
</dbReference>
<dbReference type="GeneID" id="42775248"/>
<keyword evidence="2" id="KW-1185">Reference proteome</keyword>
<protein>
    <submittedName>
        <fullName evidence="1">Gamma carbonic anhydrase family protein</fullName>
    </submittedName>
</protein>
<dbReference type="InterPro" id="IPR050484">
    <property type="entry name" value="Transf_Hexapept/Carb_Anhydrase"/>
</dbReference>
<dbReference type="InterPro" id="IPR047324">
    <property type="entry name" value="LbH_gamma_CA-like"/>
</dbReference>
<dbReference type="SUPFAM" id="SSF51161">
    <property type="entry name" value="Trimeric LpxA-like enzymes"/>
    <property type="match status" value="1"/>
</dbReference>
<sequence>MIKGLEEKIPNIHKSCFVAENAAVVGDVVIGENTSVWYGVCIRSDMDKTVIGKNTNIQENSTLHNDFGIPTIVGDEVTIGHNCVIHGCKVSNNVLIGMGSVILNGAEIGENTIIGAGSLVTQNKKIPSGVLCMGSPAKVVRELSEEEIKSIKESSVHYIEMANMHK</sequence>
<gene>
    <name evidence="1" type="ORF">CP373A1_06520</name>
</gene>
<dbReference type="Pfam" id="PF14602">
    <property type="entry name" value="Hexapep_2"/>
    <property type="match status" value="1"/>
</dbReference>
<evidence type="ECO:0000313" key="2">
    <source>
        <dbReference type="Proteomes" id="UP000092714"/>
    </source>
</evidence>
<dbReference type="InterPro" id="IPR011004">
    <property type="entry name" value="Trimer_LpxA-like_sf"/>
</dbReference>
<dbReference type="InterPro" id="IPR001451">
    <property type="entry name" value="Hexapep"/>
</dbReference>
<comment type="caution">
    <text evidence="1">The sequence shown here is derived from an EMBL/GenBank/DDBJ whole genome shotgun (WGS) entry which is preliminary data.</text>
</comment>
<name>A0A174WR44_9CLOT</name>
<dbReference type="Pfam" id="PF00132">
    <property type="entry name" value="Hexapep"/>
    <property type="match status" value="1"/>
</dbReference>
<dbReference type="PANTHER" id="PTHR13061:SF29">
    <property type="entry name" value="GAMMA CARBONIC ANHYDRASE-LIKE 1, MITOCHONDRIAL-RELATED"/>
    <property type="match status" value="1"/>
</dbReference>
<dbReference type="Gene3D" id="2.160.10.10">
    <property type="entry name" value="Hexapeptide repeat proteins"/>
    <property type="match status" value="1"/>
</dbReference>